<feature type="transmembrane region" description="Helical" evidence="13">
    <location>
        <begin position="15"/>
        <end position="34"/>
    </location>
</feature>
<dbReference type="GO" id="GO:0012505">
    <property type="term" value="C:endomembrane system"/>
    <property type="evidence" value="ECO:0007669"/>
    <property type="project" value="UniProtKB-SubCell"/>
</dbReference>
<evidence type="ECO:0000256" key="9">
    <source>
        <dbReference type="ARBA" id="ARBA00023310"/>
    </source>
</evidence>
<feature type="coiled-coil region" evidence="15">
    <location>
        <begin position="54"/>
        <end position="81"/>
    </location>
</feature>
<dbReference type="InterPro" id="IPR050059">
    <property type="entry name" value="ATP_synthase_B_chain"/>
</dbReference>
<organism evidence="16 17">
    <name type="scientific">Novosphingobium flavum</name>
    <dbReference type="NCBI Taxonomy" id="1778672"/>
    <lineage>
        <taxon>Bacteria</taxon>
        <taxon>Pseudomonadati</taxon>
        <taxon>Pseudomonadota</taxon>
        <taxon>Alphaproteobacteria</taxon>
        <taxon>Sphingomonadales</taxon>
        <taxon>Sphingomonadaceae</taxon>
        <taxon>Novosphingobium</taxon>
    </lineage>
</organism>
<comment type="function">
    <text evidence="11">Component of the F(0) channel, it forms part of the peripheral stalk, linking F(1) to F(0). The b'-subunit is a diverged and duplicated form of b found in plants and photosynthetic bacteria.</text>
</comment>
<proteinExistence type="inferred from homology"/>
<evidence type="ECO:0000256" key="1">
    <source>
        <dbReference type="ARBA" id="ARBA00005513"/>
    </source>
</evidence>
<dbReference type="GO" id="GO:0045259">
    <property type="term" value="C:proton-transporting ATP synthase complex"/>
    <property type="evidence" value="ECO:0007669"/>
    <property type="project" value="UniProtKB-KW"/>
</dbReference>
<keyword evidence="15" id="KW-0175">Coiled coil</keyword>
<evidence type="ECO:0000256" key="14">
    <source>
        <dbReference type="RuleBase" id="RU003848"/>
    </source>
</evidence>
<sequence>MPQIAQLATTYSSQVFWLLVFFGLVFLVVGRGFVPKVMAAVDSRDKQIAADLAAAEAARKAADAEEEAWRVQANKQRAEAHALVAAAKLDAAKATEARLAVANKTIDVRLAEAEGRIETARAGALGEIELVAAEAAGQIASRLAGLSVDDVTARAAVKEVLHG</sequence>
<comment type="similarity">
    <text evidence="1 13 14">Belongs to the ATPase B chain family.</text>
</comment>
<name>A0A7X1FSN1_9SPHN</name>
<evidence type="ECO:0000256" key="15">
    <source>
        <dbReference type="SAM" id="Coils"/>
    </source>
</evidence>
<evidence type="ECO:0000256" key="3">
    <source>
        <dbReference type="ARBA" id="ARBA00022547"/>
    </source>
</evidence>
<dbReference type="AlphaFoldDB" id="A0A7X1FSN1"/>
<evidence type="ECO:0000256" key="4">
    <source>
        <dbReference type="ARBA" id="ARBA00022692"/>
    </source>
</evidence>
<dbReference type="PANTHER" id="PTHR33445:SF1">
    <property type="entry name" value="ATP SYNTHASE SUBUNIT B"/>
    <property type="match status" value="1"/>
</dbReference>
<evidence type="ECO:0000256" key="11">
    <source>
        <dbReference type="ARBA" id="ARBA00025614"/>
    </source>
</evidence>
<keyword evidence="4 13" id="KW-0812">Transmembrane</keyword>
<comment type="subcellular location">
    <subcellularLocation>
        <location evidence="13">Cell membrane</location>
        <topology evidence="13">Single-pass membrane protein</topology>
    </subcellularLocation>
    <subcellularLocation>
        <location evidence="12">Endomembrane system</location>
        <topology evidence="12">Single-pass membrane protein</topology>
    </subcellularLocation>
</comment>
<keyword evidence="8 13" id="KW-0472">Membrane</keyword>
<dbReference type="GO" id="GO:0046961">
    <property type="term" value="F:proton-transporting ATPase activity, rotational mechanism"/>
    <property type="evidence" value="ECO:0007669"/>
    <property type="project" value="TreeGrafter"/>
</dbReference>
<evidence type="ECO:0000256" key="5">
    <source>
        <dbReference type="ARBA" id="ARBA00022781"/>
    </source>
</evidence>
<comment type="caution">
    <text evidence="16">The sequence shown here is derived from an EMBL/GenBank/DDBJ whole genome shotgun (WGS) entry which is preliminary data.</text>
</comment>
<protein>
    <recommendedName>
        <fullName evidence="13">ATP synthase subunit b</fullName>
    </recommendedName>
    <alternativeName>
        <fullName evidence="13">ATP synthase F(0) sector subunit b</fullName>
    </alternativeName>
    <alternativeName>
        <fullName evidence="13">ATPase subunit I</fullName>
    </alternativeName>
    <alternativeName>
        <fullName evidence="13">F-type ATPase subunit b</fullName>
        <shortName evidence="13">F-ATPase subunit b</shortName>
    </alternativeName>
</protein>
<gene>
    <name evidence="13" type="primary">atpF</name>
    <name evidence="16" type="ORF">H7F51_11885</name>
</gene>
<keyword evidence="3 13" id="KW-0138">CF(0)</keyword>
<comment type="subunit">
    <text evidence="13">F-type ATPases have 2 components, F(1) - the catalytic core - and F(0) - the membrane proton channel. F(1) has five subunits: alpha(3), beta(3), gamma(1), delta(1), epsilon(1). F(0) has three main subunits: a(1), b(2) and c(10-14). The alpha and beta chains form an alternating ring which encloses part of the gamma chain. F(1) is attached to F(0) by a central stalk formed by the gamma and epsilon chains, while a peripheral stalk is formed by the delta and b chains.</text>
</comment>
<dbReference type="GO" id="GO:0046933">
    <property type="term" value="F:proton-transporting ATP synthase activity, rotational mechanism"/>
    <property type="evidence" value="ECO:0007669"/>
    <property type="project" value="UniProtKB-UniRule"/>
</dbReference>
<keyword evidence="17" id="KW-1185">Reference proteome</keyword>
<evidence type="ECO:0000313" key="17">
    <source>
        <dbReference type="Proteomes" id="UP000566813"/>
    </source>
</evidence>
<keyword evidence="9 13" id="KW-0066">ATP synthesis</keyword>
<evidence type="ECO:0000256" key="10">
    <source>
        <dbReference type="ARBA" id="ARBA00025198"/>
    </source>
</evidence>
<dbReference type="Pfam" id="PF00430">
    <property type="entry name" value="ATP-synt_B"/>
    <property type="match status" value="1"/>
</dbReference>
<keyword evidence="6 13" id="KW-1133">Transmembrane helix</keyword>
<evidence type="ECO:0000256" key="12">
    <source>
        <dbReference type="ARBA" id="ARBA00037847"/>
    </source>
</evidence>
<evidence type="ECO:0000256" key="6">
    <source>
        <dbReference type="ARBA" id="ARBA00022989"/>
    </source>
</evidence>
<evidence type="ECO:0000256" key="13">
    <source>
        <dbReference type="HAMAP-Rule" id="MF_01398"/>
    </source>
</evidence>
<comment type="function">
    <text evidence="10 13">F(1)F(0) ATP synthase produces ATP from ADP in the presence of a proton or sodium gradient. F-type ATPases consist of two structural domains, F(1) containing the extramembraneous catalytic core and F(0) containing the membrane proton channel, linked together by a central stalk and a peripheral stalk. During catalysis, ATP synthesis in the catalytic domain of F(1) is coupled via a rotary mechanism of the central stalk subunits to proton translocation.</text>
</comment>
<dbReference type="PANTHER" id="PTHR33445">
    <property type="entry name" value="ATP SYNTHASE SUBUNIT B', CHLOROPLASTIC"/>
    <property type="match status" value="1"/>
</dbReference>
<accession>A0A7X1FSN1</accession>
<dbReference type="InterPro" id="IPR002146">
    <property type="entry name" value="ATP_synth_b/b'su_bac/chlpt"/>
</dbReference>
<evidence type="ECO:0000256" key="2">
    <source>
        <dbReference type="ARBA" id="ARBA00022448"/>
    </source>
</evidence>
<dbReference type="HAMAP" id="MF_01398">
    <property type="entry name" value="ATP_synth_b_bprime"/>
    <property type="match status" value="1"/>
</dbReference>
<keyword evidence="13" id="KW-1003">Cell membrane</keyword>
<keyword evidence="2 13" id="KW-0813">Transport</keyword>
<keyword evidence="5 13" id="KW-0375">Hydrogen ion transport</keyword>
<evidence type="ECO:0000256" key="7">
    <source>
        <dbReference type="ARBA" id="ARBA00023065"/>
    </source>
</evidence>
<evidence type="ECO:0000256" key="8">
    <source>
        <dbReference type="ARBA" id="ARBA00023136"/>
    </source>
</evidence>
<dbReference type="Proteomes" id="UP000566813">
    <property type="component" value="Unassembled WGS sequence"/>
</dbReference>
<evidence type="ECO:0000313" key="16">
    <source>
        <dbReference type="EMBL" id="MBC2666218.1"/>
    </source>
</evidence>
<dbReference type="RefSeq" id="WP_185664513.1">
    <property type="nucleotide sequence ID" value="NZ_JACLAW010000008.1"/>
</dbReference>
<dbReference type="GO" id="GO:0005886">
    <property type="term" value="C:plasma membrane"/>
    <property type="evidence" value="ECO:0007669"/>
    <property type="project" value="UniProtKB-SubCell"/>
</dbReference>
<dbReference type="EMBL" id="JACLAW010000008">
    <property type="protein sequence ID" value="MBC2666218.1"/>
    <property type="molecule type" value="Genomic_DNA"/>
</dbReference>
<reference evidence="16 17" key="1">
    <citation type="submission" date="2020-08" db="EMBL/GenBank/DDBJ databases">
        <title>The genome sequence of type strain Novosphingobium flavum NBRC 111647.</title>
        <authorList>
            <person name="Liu Y."/>
        </authorList>
    </citation>
    <scope>NUCLEOTIDE SEQUENCE [LARGE SCALE GENOMIC DNA]</scope>
    <source>
        <strain evidence="16 17">NBRC 111647</strain>
    </source>
</reference>
<keyword evidence="7 13" id="KW-0406">Ion transport</keyword>